<keyword evidence="3" id="KW-1185">Reference proteome</keyword>
<dbReference type="AlphaFoldDB" id="A0A5D2DEZ1"/>
<organism evidence="2 3">
    <name type="scientific">Gossypium darwinii</name>
    <name type="common">Darwin's cotton</name>
    <name type="synonym">Gossypium barbadense var. darwinii</name>
    <dbReference type="NCBI Taxonomy" id="34276"/>
    <lineage>
        <taxon>Eukaryota</taxon>
        <taxon>Viridiplantae</taxon>
        <taxon>Streptophyta</taxon>
        <taxon>Embryophyta</taxon>
        <taxon>Tracheophyta</taxon>
        <taxon>Spermatophyta</taxon>
        <taxon>Magnoliopsida</taxon>
        <taxon>eudicotyledons</taxon>
        <taxon>Gunneridae</taxon>
        <taxon>Pentapetalae</taxon>
        <taxon>rosids</taxon>
        <taxon>malvids</taxon>
        <taxon>Malvales</taxon>
        <taxon>Malvaceae</taxon>
        <taxon>Malvoideae</taxon>
        <taxon>Gossypium</taxon>
    </lineage>
</organism>
<gene>
    <name evidence="2" type="ORF">ES288_D02G157200v1</name>
</gene>
<sequence>MGIGKPRSRDGKKVRPGGEEARTRGGVARAGGGHDCCGAGCCRNPRVSCFLSFGLIGLFR</sequence>
<reference evidence="2 3" key="1">
    <citation type="submission" date="2019-06" db="EMBL/GenBank/DDBJ databases">
        <title>WGS assembly of Gossypium darwinii.</title>
        <authorList>
            <person name="Chen Z.J."/>
            <person name="Sreedasyam A."/>
            <person name="Ando A."/>
            <person name="Song Q."/>
            <person name="De L."/>
            <person name="Hulse-Kemp A."/>
            <person name="Ding M."/>
            <person name="Ye W."/>
            <person name="Kirkbride R."/>
            <person name="Jenkins J."/>
            <person name="Plott C."/>
            <person name="Lovell J."/>
            <person name="Lin Y.-M."/>
            <person name="Vaughn R."/>
            <person name="Liu B."/>
            <person name="Li W."/>
            <person name="Simpson S."/>
            <person name="Scheffler B."/>
            <person name="Saski C."/>
            <person name="Grover C."/>
            <person name="Hu G."/>
            <person name="Conover J."/>
            <person name="Carlson J."/>
            <person name="Shu S."/>
            <person name="Boston L."/>
            <person name="Williams M."/>
            <person name="Peterson D."/>
            <person name="Mcgee K."/>
            <person name="Jones D."/>
            <person name="Wendel J."/>
            <person name="Stelly D."/>
            <person name="Grimwood J."/>
            <person name="Schmutz J."/>
        </authorList>
    </citation>
    <scope>NUCLEOTIDE SEQUENCE [LARGE SCALE GENOMIC DNA]</scope>
    <source>
        <strain evidence="2">1808015.09</strain>
    </source>
</reference>
<protein>
    <submittedName>
        <fullName evidence="2">Uncharacterized protein</fullName>
    </submittedName>
</protein>
<proteinExistence type="predicted"/>
<dbReference type="EMBL" id="CM017702">
    <property type="protein sequence ID" value="TYG79670.1"/>
    <property type="molecule type" value="Genomic_DNA"/>
</dbReference>
<name>A0A5D2DEZ1_GOSDA</name>
<feature type="compositionally biased region" description="Basic and acidic residues" evidence="1">
    <location>
        <begin position="7"/>
        <end position="23"/>
    </location>
</feature>
<accession>A0A5D2DEZ1</accession>
<dbReference type="Proteomes" id="UP000323506">
    <property type="component" value="Chromosome D02"/>
</dbReference>
<evidence type="ECO:0000313" key="3">
    <source>
        <dbReference type="Proteomes" id="UP000323506"/>
    </source>
</evidence>
<feature type="region of interest" description="Disordered" evidence="1">
    <location>
        <begin position="1"/>
        <end position="32"/>
    </location>
</feature>
<evidence type="ECO:0000313" key="2">
    <source>
        <dbReference type="EMBL" id="TYG79670.1"/>
    </source>
</evidence>
<evidence type="ECO:0000256" key="1">
    <source>
        <dbReference type="SAM" id="MobiDB-lite"/>
    </source>
</evidence>